<evidence type="ECO:0000313" key="7">
    <source>
        <dbReference type="EMBL" id="MDT8900330.1"/>
    </source>
</evidence>
<feature type="transmembrane region" description="Helical" evidence="6">
    <location>
        <begin position="42"/>
        <end position="61"/>
    </location>
</feature>
<evidence type="ECO:0000256" key="6">
    <source>
        <dbReference type="RuleBase" id="RU363041"/>
    </source>
</evidence>
<feature type="transmembrane region" description="Helical" evidence="6">
    <location>
        <begin position="218"/>
        <end position="236"/>
    </location>
</feature>
<name>A0ABU3NU30_9FIRM</name>
<keyword evidence="3 6" id="KW-0812">Transmembrane</keyword>
<dbReference type="PANTHER" id="PTHR43701">
    <property type="entry name" value="MEMBRANE TRANSPORTER PROTEIN MJ0441-RELATED"/>
    <property type="match status" value="1"/>
</dbReference>
<sequence length="267" mass="27869">MIELWAGLVTFTATTVLTVAGVGAAFILVPIYLALGIELHTAMSTALLLNGISMIFASITFAREKLILWRLALPIILAATVLSPVGAYASQYVPRSNLLLLFIAFLIFAASMMLFYKPGGNKGNKKDEQAVALISRNVSSNETEGVKGMWTIGAPVGGVAGFIGGLLGVGGGNIIVPALVWLGIPAKKASATSSFIVIFSSLAGFAGRASLGNLDGGLLAYTVAGSVAGALLGSWLMSKKLQNKHVKVIIGILLYAIAGKMLFDLWR</sequence>
<keyword evidence="4 6" id="KW-1133">Transmembrane helix</keyword>
<evidence type="ECO:0000256" key="4">
    <source>
        <dbReference type="ARBA" id="ARBA00022989"/>
    </source>
</evidence>
<accession>A0ABU3NU30</accession>
<keyword evidence="8" id="KW-1185">Reference proteome</keyword>
<feature type="transmembrane region" description="Helical" evidence="6">
    <location>
        <begin position="6"/>
        <end position="35"/>
    </location>
</feature>
<evidence type="ECO:0000256" key="5">
    <source>
        <dbReference type="ARBA" id="ARBA00023136"/>
    </source>
</evidence>
<dbReference type="Proteomes" id="UP001254848">
    <property type="component" value="Unassembled WGS sequence"/>
</dbReference>
<comment type="subcellular location">
    <subcellularLocation>
        <location evidence="6">Cell membrane</location>
        <topology evidence="6">Multi-pass membrane protein</topology>
    </subcellularLocation>
    <subcellularLocation>
        <location evidence="1">Membrane</location>
        <topology evidence="1">Multi-pass membrane protein</topology>
    </subcellularLocation>
</comment>
<evidence type="ECO:0000256" key="3">
    <source>
        <dbReference type="ARBA" id="ARBA00022692"/>
    </source>
</evidence>
<feature type="transmembrane region" description="Helical" evidence="6">
    <location>
        <begin position="98"/>
        <end position="116"/>
    </location>
</feature>
<protein>
    <recommendedName>
        <fullName evidence="6">Probable membrane transporter protein</fullName>
    </recommendedName>
</protein>
<dbReference type="Pfam" id="PF01925">
    <property type="entry name" value="TauE"/>
    <property type="match status" value="1"/>
</dbReference>
<feature type="transmembrane region" description="Helical" evidence="6">
    <location>
        <begin position="159"/>
        <end position="182"/>
    </location>
</feature>
<dbReference type="PANTHER" id="PTHR43701:SF2">
    <property type="entry name" value="MEMBRANE TRANSPORTER PROTEIN YJNA-RELATED"/>
    <property type="match status" value="1"/>
</dbReference>
<feature type="transmembrane region" description="Helical" evidence="6">
    <location>
        <begin position="67"/>
        <end position="86"/>
    </location>
</feature>
<dbReference type="InterPro" id="IPR002781">
    <property type="entry name" value="TM_pro_TauE-like"/>
</dbReference>
<gene>
    <name evidence="7" type="ORF">Q4T40_03630</name>
</gene>
<comment type="similarity">
    <text evidence="2 6">Belongs to the 4-toluene sulfonate uptake permease (TSUP) (TC 2.A.102) family.</text>
</comment>
<evidence type="ECO:0000313" key="8">
    <source>
        <dbReference type="Proteomes" id="UP001254848"/>
    </source>
</evidence>
<proteinExistence type="inferred from homology"/>
<evidence type="ECO:0000256" key="1">
    <source>
        <dbReference type="ARBA" id="ARBA00004141"/>
    </source>
</evidence>
<evidence type="ECO:0000256" key="2">
    <source>
        <dbReference type="ARBA" id="ARBA00009142"/>
    </source>
</evidence>
<dbReference type="RefSeq" id="WP_413778881.1">
    <property type="nucleotide sequence ID" value="NZ_JAUOZS010000001.1"/>
</dbReference>
<dbReference type="InterPro" id="IPR051598">
    <property type="entry name" value="TSUP/Inactive_protease-like"/>
</dbReference>
<organism evidence="7 8">
    <name type="scientific">Anaeroselena agilis</name>
    <dbReference type="NCBI Taxonomy" id="3063788"/>
    <lineage>
        <taxon>Bacteria</taxon>
        <taxon>Bacillati</taxon>
        <taxon>Bacillota</taxon>
        <taxon>Negativicutes</taxon>
        <taxon>Acetonemataceae</taxon>
        <taxon>Anaeroselena</taxon>
    </lineage>
</organism>
<keyword evidence="6" id="KW-1003">Cell membrane</keyword>
<dbReference type="EMBL" id="JAUOZS010000001">
    <property type="protein sequence ID" value="MDT8900330.1"/>
    <property type="molecule type" value="Genomic_DNA"/>
</dbReference>
<reference evidence="7 8" key="1">
    <citation type="submission" date="2023-07" db="EMBL/GenBank/DDBJ databases">
        <title>The novel representative of Negativicutes class, Anaeroselena agilis gen. nov. sp. nov.</title>
        <authorList>
            <person name="Prokofeva M.I."/>
            <person name="Elcheninov A.G."/>
            <person name="Klyukina A."/>
            <person name="Kublanov I.V."/>
            <person name="Frolov E.N."/>
            <person name="Podosokorskaya O.A."/>
        </authorList>
    </citation>
    <scope>NUCLEOTIDE SEQUENCE [LARGE SCALE GENOMIC DNA]</scope>
    <source>
        <strain evidence="7 8">4137-cl</strain>
    </source>
</reference>
<feature type="transmembrane region" description="Helical" evidence="6">
    <location>
        <begin position="248"/>
        <end position="266"/>
    </location>
</feature>
<comment type="caution">
    <text evidence="7">The sequence shown here is derived from an EMBL/GenBank/DDBJ whole genome shotgun (WGS) entry which is preliminary data.</text>
</comment>
<keyword evidence="5 6" id="KW-0472">Membrane</keyword>
<feature type="transmembrane region" description="Helical" evidence="6">
    <location>
        <begin position="189"/>
        <end position="206"/>
    </location>
</feature>